<gene>
    <name evidence="2" type="ORF">ENR15_10500</name>
</gene>
<name>A0A7C3VSQ4_9CYAN</name>
<accession>A0A7C3VSQ4</accession>
<dbReference type="AlphaFoldDB" id="A0A7C3VSQ4"/>
<evidence type="ECO:0000259" key="1">
    <source>
        <dbReference type="PROSITE" id="PS51272"/>
    </source>
</evidence>
<dbReference type="Pfam" id="PF00395">
    <property type="entry name" value="SLH"/>
    <property type="match status" value="3"/>
</dbReference>
<comment type="caution">
    <text evidence="2">The sequence shown here is derived from an EMBL/GenBank/DDBJ whole genome shotgun (WGS) entry which is preliminary data.</text>
</comment>
<sequence length="239" mass="26786">MMAKRSENMSKNQLILMMSMVFLWQLMPEMGAVGVIRESPLQQTKEILTAQGIQGEQIQQVIDVGIMSNYPDGLFHPERGMVRAELAAILVKNFDLGVREGNGEEIILRDVPRNHWAYEEIQIVVRTGIMTVDDRGRFLPDLPVTRAAGWAAFAQAYGVLPFGEGEVARLLSPYQDRGEIPGWGREAIATMVFEELINVNGSRLYPDRPITRGEMVYTLSQYLAKQQNPGTIPSIPLDP</sequence>
<reference evidence="2" key="1">
    <citation type="journal article" date="2020" name="mSystems">
        <title>Genome- and Community-Level Interaction Insights into Carbon Utilization and Element Cycling Functions of Hydrothermarchaeota in Hydrothermal Sediment.</title>
        <authorList>
            <person name="Zhou Z."/>
            <person name="Liu Y."/>
            <person name="Xu W."/>
            <person name="Pan J."/>
            <person name="Luo Z.H."/>
            <person name="Li M."/>
        </authorList>
    </citation>
    <scope>NUCLEOTIDE SEQUENCE [LARGE SCALE GENOMIC DNA]</scope>
    <source>
        <strain evidence="2">SpSt-374</strain>
    </source>
</reference>
<dbReference type="InterPro" id="IPR001119">
    <property type="entry name" value="SLH_dom"/>
</dbReference>
<dbReference type="EMBL" id="DSPX01000102">
    <property type="protein sequence ID" value="HGG01055.1"/>
    <property type="molecule type" value="Genomic_DNA"/>
</dbReference>
<feature type="domain" description="SLH" evidence="1">
    <location>
        <begin position="104"/>
        <end position="167"/>
    </location>
</feature>
<organism evidence="2">
    <name type="scientific">Planktothricoides sp. SpSt-374</name>
    <dbReference type="NCBI Taxonomy" id="2282167"/>
    <lineage>
        <taxon>Bacteria</taxon>
        <taxon>Bacillati</taxon>
        <taxon>Cyanobacteriota</taxon>
        <taxon>Cyanophyceae</taxon>
        <taxon>Oscillatoriophycideae</taxon>
        <taxon>Oscillatoriales</taxon>
        <taxon>Oscillatoriaceae</taxon>
        <taxon>Planktothricoides</taxon>
    </lineage>
</organism>
<protein>
    <submittedName>
        <fullName evidence="2">S-layer homology domain-containing protein</fullName>
    </submittedName>
</protein>
<proteinExistence type="predicted"/>
<feature type="domain" description="SLH" evidence="1">
    <location>
        <begin position="171"/>
        <end position="233"/>
    </location>
</feature>
<dbReference type="PROSITE" id="PS51272">
    <property type="entry name" value="SLH"/>
    <property type="match status" value="3"/>
</dbReference>
<evidence type="ECO:0000313" key="2">
    <source>
        <dbReference type="EMBL" id="HGG01055.1"/>
    </source>
</evidence>
<feature type="domain" description="SLH" evidence="1">
    <location>
        <begin position="41"/>
        <end position="103"/>
    </location>
</feature>